<comment type="caution">
    <text evidence="1">The sequence shown here is derived from an EMBL/GenBank/DDBJ whole genome shotgun (WGS) entry which is preliminary data.</text>
</comment>
<evidence type="ECO:0000313" key="1">
    <source>
        <dbReference type="EMBL" id="GAA1764428.1"/>
    </source>
</evidence>
<name>A0ABN2KRY9_9MICO</name>
<dbReference type="PANTHER" id="PTHR41260:SF1">
    <property type="entry name" value="PROTEIN ECSC"/>
    <property type="match status" value="1"/>
</dbReference>
<protein>
    <submittedName>
        <fullName evidence="1">EcsC family protein</fullName>
    </submittedName>
</protein>
<dbReference type="Pfam" id="PF12787">
    <property type="entry name" value="EcsC"/>
    <property type="match status" value="1"/>
</dbReference>
<dbReference type="InterPro" id="IPR024787">
    <property type="entry name" value="EcsC"/>
</dbReference>
<dbReference type="RefSeq" id="WP_344066735.1">
    <property type="nucleotide sequence ID" value="NZ_BAAAPN010000055.1"/>
</dbReference>
<sequence length="237" mass="24731">MGLFGSDKASASTTRASSALEQARAGRDDGGFAGTATRFMERLLDTGIDGKGTFDSADEIAAAALKKARNPGAAIDHIVKDHTLLAASGGFLTSMGGFITLPVSLPVNLIEFYLLATRMVASIAKVRGYDITQPEIRSAILLTLVGADADDLLQKAGVVATGRLSNLAAQRLPGPILMVVNKGVAFRLLSTVGKNTLSRFGKGVPVVGGFVGAGLDTYLIRRIADAARREFPLVGDR</sequence>
<reference evidence="1 2" key="1">
    <citation type="journal article" date="2019" name="Int. J. Syst. Evol. Microbiol.">
        <title>The Global Catalogue of Microorganisms (GCM) 10K type strain sequencing project: providing services to taxonomists for standard genome sequencing and annotation.</title>
        <authorList>
            <consortium name="The Broad Institute Genomics Platform"/>
            <consortium name="The Broad Institute Genome Sequencing Center for Infectious Disease"/>
            <person name="Wu L."/>
            <person name="Ma J."/>
        </authorList>
    </citation>
    <scope>NUCLEOTIDE SEQUENCE [LARGE SCALE GENOMIC DNA]</scope>
    <source>
        <strain evidence="1 2">JCM 15591</strain>
    </source>
</reference>
<keyword evidence="2" id="KW-1185">Reference proteome</keyword>
<organism evidence="1 2">
    <name type="scientific">Nostocoides vanveenii</name>
    <dbReference type="NCBI Taxonomy" id="330835"/>
    <lineage>
        <taxon>Bacteria</taxon>
        <taxon>Bacillati</taxon>
        <taxon>Actinomycetota</taxon>
        <taxon>Actinomycetes</taxon>
        <taxon>Micrococcales</taxon>
        <taxon>Intrasporangiaceae</taxon>
        <taxon>Nostocoides</taxon>
    </lineage>
</organism>
<dbReference type="PANTHER" id="PTHR41260">
    <property type="entry name" value="PROTEIN ECSC"/>
    <property type="match status" value="1"/>
</dbReference>
<dbReference type="EMBL" id="BAAAPN010000055">
    <property type="protein sequence ID" value="GAA1764428.1"/>
    <property type="molecule type" value="Genomic_DNA"/>
</dbReference>
<proteinExistence type="predicted"/>
<accession>A0ABN2KRY9</accession>
<gene>
    <name evidence="1" type="ORF">GCM10009810_24320</name>
</gene>
<evidence type="ECO:0000313" key="2">
    <source>
        <dbReference type="Proteomes" id="UP001501475"/>
    </source>
</evidence>
<dbReference type="Proteomes" id="UP001501475">
    <property type="component" value="Unassembled WGS sequence"/>
</dbReference>